<organism evidence="2 3">
    <name type="scientific">Trichoderma asperellum (strain ATCC 204424 / CBS 433.97 / NBRC 101777)</name>
    <dbReference type="NCBI Taxonomy" id="1042311"/>
    <lineage>
        <taxon>Eukaryota</taxon>
        <taxon>Fungi</taxon>
        <taxon>Dikarya</taxon>
        <taxon>Ascomycota</taxon>
        <taxon>Pezizomycotina</taxon>
        <taxon>Sordariomycetes</taxon>
        <taxon>Hypocreomycetidae</taxon>
        <taxon>Hypocreales</taxon>
        <taxon>Hypocreaceae</taxon>
        <taxon>Trichoderma</taxon>
    </lineage>
</organism>
<gene>
    <name evidence="2" type="ORF">M441DRAFT_270537</name>
</gene>
<evidence type="ECO:0000313" key="3">
    <source>
        <dbReference type="Proteomes" id="UP000240493"/>
    </source>
</evidence>
<dbReference type="Proteomes" id="UP000240493">
    <property type="component" value="Unassembled WGS sequence"/>
</dbReference>
<reference evidence="2 3" key="1">
    <citation type="submission" date="2016-07" db="EMBL/GenBank/DDBJ databases">
        <title>Multiple horizontal gene transfer events from other fungi enriched the ability of initially mycotrophic Trichoderma (Ascomycota) to feed on dead plant biomass.</title>
        <authorList>
            <consortium name="DOE Joint Genome Institute"/>
            <person name="Aerts A."/>
            <person name="Atanasova L."/>
            <person name="Chenthamara K."/>
            <person name="Zhang J."/>
            <person name="Grujic M."/>
            <person name="Henrissat B."/>
            <person name="Kuo A."/>
            <person name="Salamov A."/>
            <person name="Lipzen A."/>
            <person name="Labutti K."/>
            <person name="Barry K."/>
            <person name="Miao Y."/>
            <person name="Rahimi M.J."/>
            <person name="Shen Q."/>
            <person name="Grigoriev I.V."/>
            <person name="Kubicek C.P."/>
            <person name="Druzhinina I.S."/>
        </authorList>
    </citation>
    <scope>NUCLEOTIDE SEQUENCE [LARGE SCALE GENOMIC DNA]</scope>
    <source>
        <strain evidence="2 3">CBS 433.97</strain>
    </source>
</reference>
<sequence length="136" mass="15348">MAYCREGGRMIYAFFPTLFPSLSLSLFSTICSVLFCSLYIYHCIREIYTLYIADEREGERFGLISEIAFAYGAAENVDDLQLGSGINTGIIIITTETYLNMYLLNIDIRHNTNLVQINNKVLGIESFALCSPWSVS</sequence>
<evidence type="ECO:0000256" key="1">
    <source>
        <dbReference type="SAM" id="Phobius"/>
    </source>
</evidence>
<accession>A0A2T3YWE3</accession>
<feature type="transmembrane region" description="Helical" evidence="1">
    <location>
        <begin position="12"/>
        <end position="41"/>
    </location>
</feature>
<evidence type="ECO:0000313" key="2">
    <source>
        <dbReference type="EMBL" id="PTB36847.1"/>
    </source>
</evidence>
<proteinExistence type="predicted"/>
<protein>
    <submittedName>
        <fullName evidence="2">Uncharacterized protein</fullName>
    </submittedName>
</protein>
<keyword evidence="3" id="KW-1185">Reference proteome</keyword>
<keyword evidence="1" id="KW-0812">Transmembrane</keyword>
<keyword evidence="1" id="KW-0472">Membrane</keyword>
<name>A0A2T3YWE3_TRIA4</name>
<keyword evidence="1" id="KW-1133">Transmembrane helix</keyword>
<dbReference type="AlphaFoldDB" id="A0A2T3YWE3"/>
<dbReference type="EMBL" id="KZ679269">
    <property type="protein sequence ID" value="PTB36847.1"/>
    <property type="molecule type" value="Genomic_DNA"/>
</dbReference>